<dbReference type="AlphaFoldDB" id="A0A517YQR8"/>
<dbReference type="FunFam" id="3.40.50.450:FF:000011">
    <property type="entry name" value="TIGR00730 family Rossman fold protein"/>
    <property type="match status" value="1"/>
</dbReference>
<proteinExistence type="inferred from homology"/>
<dbReference type="Pfam" id="PF03641">
    <property type="entry name" value="Lysine_decarbox"/>
    <property type="match status" value="1"/>
</dbReference>
<accession>A0A517YQR8</accession>
<dbReference type="Proteomes" id="UP000317369">
    <property type="component" value="Chromosome"/>
</dbReference>
<dbReference type="GO" id="GO:0008714">
    <property type="term" value="F:AMP nucleosidase activity"/>
    <property type="evidence" value="ECO:0007669"/>
    <property type="project" value="UniProtKB-EC"/>
</dbReference>
<evidence type="ECO:0000256" key="2">
    <source>
        <dbReference type="RuleBase" id="RU363015"/>
    </source>
</evidence>
<comment type="similarity">
    <text evidence="2">Belongs to the LOG family.</text>
</comment>
<evidence type="ECO:0000313" key="3">
    <source>
        <dbReference type="EMBL" id="QDU32560.1"/>
    </source>
</evidence>
<dbReference type="NCBIfam" id="TIGR00730">
    <property type="entry name" value="Rossman fold protein, TIGR00730 family"/>
    <property type="match status" value="1"/>
</dbReference>
<dbReference type="EMBL" id="CP036425">
    <property type="protein sequence ID" value="QDU32560.1"/>
    <property type="molecule type" value="Genomic_DNA"/>
</dbReference>
<dbReference type="OrthoDB" id="9801098at2"/>
<dbReference type="PANTHER" id="PTHR43393:SF2">
    <property type="entry name" value="CYTOKININ RIBOSIDE 5'-MONOPHOSPHATE PHOSPHORIBOHYDROLASE"/>
    <property type="match status" value="1"/>
</dbReference>
<keyword evidence="4" id="KW-1185">Reference proteome</keyword>
<reference evidence="3 4" key="1">
    <citation type="submission" date="2019-02" db="EMBL/GenBank/DDBJ databases">
        <title>Deep-cultivation of Planctomycetes and their phenomic and genomic characterization uncovers novel biology.</title>
        <authorList>
            <person name="Wiegand S."/>
            <person name="Jogler M."/>
            <person name="Boedeker C."/>
            <person name="Pinto D."/>
            <person name="Vollmers J."/>
            <person name="Rivas-Marin E."/>
            <person name="Kohn T."/>
            <person name="Peeters S.H."/>
            <person name="Heuer A."/>
            <person name="Rast P."/>
            <person name="Oberbeckmann S."/>
            <person name="Bunk B."/>
            <person name="Jeske O."/>
            <person name="Meyerdierks A."/>
            <person name="Storesund J.E."/>
            <person name="Kallscheuer N."/>
            <person name="Luecker S."/>
            <person name="Lage O.M."/>
            <person name="Pohl T."/>
            <person name="Merkel B.J."/>
            <person name="Hornburger P."/>
            <person name="Mueller R.-W."/>
            <person name="Bruemmer F."/>
            <person name="Labrenz M."/>
            <person name="Spormann A.M."/>
            <person name="Op den Camp H."/>
            <person name="Overmann J."/>
            <person name="Amann R."/>
            <person name="Jetten M.S.M."/>
            <person name="Mascher T."/>
            <person name="Medema M.H."/>
            <person name="Devos D.P."/>
            <person name="Kaster A.-K."/>
            <person name="Ovreas L."/>
            <person name="Rohde M."/>
            <person name="Galperin M.Y."/>
            <person name="Jogler C."/>
        </authorList>
    </citation>
    <scope>NUCLEOTIDE SEQUENCE [LARGE SCALE GENOMIC DNA]</scope>
    <source>
        <strain evidence="3 4">KS4</strain>
    </source>
</reference>
<dbReference type="InterPro" id="IPR052341">
    <property type="entry name" value="LOG_family_nucleotidases"/>
</dbReference>
<dbReference type="InterPro" id="IPR005269">
    <property type="entry name" value="LOG"/>
</dbReference>
<dbReference type="KEGG" id="pcor:KS4_05920"/>
<dbReference type="RefSeq" id="WP_145074344.1">
    <property type="nucleotide sequence ID" value="NZ_CP036425.1"/>
</dbReference>
<gene>
    <name evidence="3" type="primary">ygdH</name>
    <name evidence="3" type="ORF">KS4_05920</name>
</gene>
<dbReference type="Gene3D" id="3.40.50.450">
    <property type="match status" value="1"/>
</dbReference>
<evidence type="ECO:0000313" key="4">
    <source>
        <dbReference type="Proteomes" id="UP000317369"/>
    </source>
</evidence>
<organism evidence="3 4">
    <name type="scientific">Poriferisphaera corsica</name>
    <dbReference type="NCBI Taxonomy" id="2528020"/>
    <lineage>
        <taxon>Bacteria</taxon>
        <taxon>Pseudomonadati</taxon>
        <taxon>Planctomycetota</taxon>
        <taxon>Phycisphaerae</taxon>
        <taxon>Phycisphaerales</taxon>
        <taxon>Phycisphaeraceae</taxon>
        <taxon>Poriferisphaera</taxon>
    </lineage>
</organism>
<dbReference type="InterPro" id="IPR031100">
    <property type="entry name" value="LOG_fam"/>
</dbReference>
<comment type="catalytic activity">
    <reaction evidence="1">
        <text>AMP + H2O = D-ribose 5-phosphate + adenine</text>
        <dbReference type="Rhea" id="RHEA:20129"/>
        <dbReference type="ChEBI" id="CHEBI:15377"/>
        <dbReference type="ChEBI" id="CHEBI:16708"/>
        <dbReference type="ChEBI" id="CHEBI:78346"/>
        <dbReference type="ChEBI" id="CHEBI:456215"/>
        <dbReference type="EC" id="3.2.2.4"/>
    </reaction>
</comment>
<dbReference type="SUPFAM" id="SSF102405">
    <property type="entry name" value="MCP/YpsA-like"/>
    <property type="match status" value="1"/>
</dbReference>
<dbReference type="GO" id="GO:0009691">
    <property type="term" value="P:cytokinin biosynthetic process"/>
    <property type="evidence" value="ECO:0007669"/>
    <property type="project" value="UniProtKB-UniRule"/>
</dbReference>
<dbReference type="EC" id="3.2.2.n1" evidence="2"/>
<dbReference type="PANTHER" id="PTHR43393">
    <property type="entry name" value="CYTOKININ RIBOSIDE 5'-MONOPHOSPHATE PHOSPHORIBOHYDROLASE"/>
    <property type="match status" value="1"/>
</dbReference>
<keyword evidence="2" id="KW-0378">Hydrolase</keyword>
<evidence type="ECO:0000256" key="1">
    <source>
        <dbReference type="ARBA" id="ARBA00000274"/>
    </source>
</evidence>
<sequence length="256" mass="28795">MPLDRDVALNRETWRLFRIISEFVDGFEVMSEVGPAVSVFGSARTKPDDPVYQRAVECGKKIVDKDFAVITGGGPGVMEAANKGAFDAGGKSIGLNINLPMEQDPNPFQNYELSFRYFFVRKVMFVKYACGFIIFPGGFGTMDEVFEALTLIQTLKIEPFPVVLVGTDFWSGLLDWIKDTMRDRYKTISPEDIDLFHVTDDVDEAIEYVTSRFSQDQWDQRTEPTIPEPIIQQVKKGATGRVAPEVSQLVDQPNES</sequence>
<protein>
    <recommendedName>
        <fullName evidence="2">Cytokinin riboside 5'-monophosphate phosphoribohydrolase</fullName>
        <ecNumber evidence="2">3.2.2.n1</ecNumber>
    </recommendedName>
</protein>
<keyword evidence="2" id="KW-0203">Cytokinin biosynthesis</keyword>
<dbReference type="GO" id="GO:0005829">
    <property type="term" value="C:cytosol"/>
    <property type="evidence" value="ECO:0007669"/>
    <property type="project" value="TreeGrafter"/>
</dbReference>
<name>A0A517YQR8_9BACT</name>